<gene>
    <name evidence="3" type="ORF">GCM10010123_18670</name>
</gene>
<keyword evidence="4" id="KW-1185">Reference proteome</keyword>
<feature type="transmembrane region" description="Helical" evidence="2">
    <location>
        <begin position="365"/>
        <end position="386"/>
    </location>
</feature>
<feature type="transmembrane region" description="Helical" evidence="2">
    <location>
        <begin position="191"/>
        <end position="214"/>
    </location>
</feature>
<evidence type="ECO:0000313" key="4">
    <source>
        <dbReference type="Proteomes" id="UP000649739"/>
    </source>
</evidence>
<name>A0A8J3FC19_9ACTN</name>
<feature type="transmembrane region" description="Helical" evidence="2">
    <location>
        <begin position="86"/>
        <end position="103"/>
    </location>
</feature>
<dbReference type="AlphaFoldDB" id="A0A8J3FC19"/>
<evidence type="ECO:0000256" key="2">
    <source>
        <dbReference type="SAM" id="Phobius"/>
    </source>
</evidence>
<dbReference type="EMBL" id="BMQB01000003">
    <property type="protein sequence ID" value="GGJ89308.1"/>
    <property type="molecule type" value="Genomic_DNA"/>
</dbReference>
<keyword evidence="2" id="KW-0472">Membrane</keyword>
<protein>
    <submittedName>
        <fullName evidence="3">Uncharacterized protein</fullName>
    </submittedName>
</protein>
<dbReference type="RefSeq" id="WP_189169666.1">
    <property type="nucleotide sequence ID" value="NZ_BMQB01000003.1"/>
</dbReference>
<feature type="transmembrane region" description="Helical" evidence="2">
    <location>
        <begin position="115"/>
        <end position="137"/>
    </location>
</feature>
<organism evidence="3 4">
    <name type="scientific">Pilimelia anulata</name>
    <dbReference type="NCBI Taxonomy" id="53371"/>
    <lineage>
        <taxon>Bacteria</taxon>
        <taxon>Bacillati</taxon>
        <taxon>Actinomycetota</taxon>
        <taxon>Actinomycetes</taxon>
        <taxon>Micromonosporales</taxon>
        <taxon>Micromonosporaceae</taxon>
        <taxon>Pilimelia</taxon>
    </lineage>
</organism>
<keyword evidence="2" id="KW-1133">Transmembrane helix</keyword>
<reference evidence="3" key="2">
    <citation type="submission" date="2020-09" db="EMBL/GenBank/DDBJ databases">
        <authorList>
            <person name="Sun Q."/>
            <person name="Ohkuma M."/>
        </authorList>
    </citation>
    <scope>NUCLEOTIDE SEQUENCE</scope>
    <source>
        <strain evidence="3">JCM 3090</strain>
    </source>
</reference>
<evidence type="ECO:0000256" key="1">
    <source>
        <dbReference type="SAM" id="MobiDB-lite"/>
    </source>
</evidence>
<feature type="region of interest" description="Disordered" evidence="1">
    <location>
        <begin position="1"/>
        <end position="23"/>
    </location>
</feature>
<feature type="transmembrane region" description="Helical" evidence="2">
    <location>
        <begin position="313"/>
        <end position="336"/>
    </location>
</feature>
<sequence length="481" mass="47630">MSLPTDHPPAVAGRASPAGARPRPPAAVRVAVRLQAAVAALLLAAAALLVAAALRGDAAVRAAADRLGTPPDLVDAARDSAREGPLIAAFLLLLGAAWSAGTLRPLWRGAGAVRALHAILAIGPAVLVAAVLALLAVRDAVGGLFGGIATGMADPDRVAPRAPCPPLDCETGWAMSDDARLRLAVAGPGPWVGLAAAAVLVAACLAGPALVLLYRPAASAWFGALPAYVPGRTAPGARGFDVLRADASRQPADGDPLLAPDPLLAGAPVVGGVPGDGDPLFGGDGGDVLLLRGGRAAAGPPVRSGPVPAAVRLAGRATVAVVALTVLAVGWVLAWYGRLVEAARDVAAVGDTPVAELRAGLHGGLAYFAVAMLLGAALVGGVLAVAAAGRPVPRLPRLLLPLVVALLAYLNLGAGGIGWAAHRAAVDEVTDAMPAGFTWSALALQAAALAALVVSLFAVSTPAAERYLGATGHPAGGRRQR</sequence>
<proteinExistence type="predicted"/>
<feature type="compositionally biased region" description="Low complexity" evidence="1">
    <location>
        <begin position="8"/>
        <end position="23"/>
    </location>
</feature>
<accession>A0A8J3FC19</accession>
<keyword evidence="2" id="KW-0812">Transmembrane</keyword>
<dbReference type="Proteomes" id="UP000649739">
    <property type="component" value="Unassembled WGS sequence"/>
</dbReference>
<evidence type="ECO:0000313" key="3">
    <source>
        <dbReference type="EMBL" id="GGJ89308.1"/>
    </source>
</evidence>
<reference evidence="3" key="1">
    <citation type="journal article" date="2014" name="Int. J. Syst. Evol. Microbiol.">
        <title>Complete genome sequence of Corynebacterium casei LMG S-19264T (=DSM 44701T), isolated from a smear-ripened cheese.</title>
        <authorList>
            <consortium name="US DOE Joint Genome Institute (JGI-PGF)"/>
            <person name="Walter F."/>
            <person name="Albersmeier A."/>
            <person name="Kalinowski J."/>
            <person name="Ruckert C."/>
        </authorList>
    </citation>
    <scope>NUCLEOTIDE SEQUENCE</scope>
    <source>
        <strain evidence="3">JCM 3090</strain>
    </source>
</reference>
<feature type="transmembrane region" description="Helical" evidence="2">
    <location>
        <begin position="398"/>
        <end position="419"/>
    </location>
</feature>
<feature type="transmembrane region" description="Helical" evidence="2">
    <location>
        <begin position="439"/>
        <end position="459"/>
    </location>
</feature>
<comment type="caution">
    <text evidence="3">The sequence shown here is derived from an EMBL/GenBank/DDBJ whole genome shotgun (WGS) entry which is preliminary data.</text>
</comment>